<gene>
    <name evidence="9" type="ORF">PAC_04798</name>
</gene>
<dbReference type="PROSITE" id="PS00463">
    <property type="entry name" value="ZN2_CY6_FUNGAL_1"/>
    <property type="match status" value="1"/>
</dbReference>
<evidence type="ECO:0000256" key="6">
    <source>
        <dbReference type="ARBA" id="ARBA00023242"/>
    </source>
</evidence>
<dbReference type="GO" id="GO:0003677">
    <property type="term" value="F:DNA binding"/>
    <property type="evidence" value="ECO:0007669"/>
    <property type="project" value="UniProtKB-KW"/>
</dbReference>
<dbReference type="InterPro" id="IPR001138">
    <property type="entry name" value="Zn2Cys6_DnaBD"/>
</dbReference>
<keyword evidence="5" id="KW-0804">Transcription</keyword>
<keyword evidence="6" id="KW-0539">Nucleus</keyword>
<dbReference type="PANTHER" id="PTHR36206">
    <property type="entry name" value="ASPERCRYPTIN BIOSYNTHESIS CLUSTER-SPECIFIC TRANSCRIPTION REGULATOR ATNN-RELATED"/>
    <property type="match status" value="1"/>
</dbReference>
<dbReference type="Pfam" id="PF00172">
    <property type="entry name" value="Zn_clus"/>
    <property type="match status" value="1"/>
</dbReference>
<sequence length="518" mass="58452">MSSPSQTCQSAAVSPNGQVTGKGKRSSTEENTQSDRSESHPKQRVKVYPERINRVRAKKPKSRNGCRTCKIRRVKCGEERPCCAKCQRFGIACDGYEKPAPPSRAAVTKPLLPRTVYELPLCILPTSAPFKSELEHQYFLHFRDEVTFNLSGPVPTKMWNYVILQATHNTTALRDLTVSIAALTKAKACPELASWHRTFAIRQYGKALTELRQAINRSDDSAVRISLIASLLIFCFENIHGDYEQAVVQLRTALQMMRRRLATVARPYSRIRTICTIPGLEDDILDIFVRLDNTIMSRVGKPTDCRDSILAINYLDEAFHMPKVFQDVVQAKNYLEHVQYKTMPYLSHMPDVFMYGDQYNYRPPKHAFDEIEMHLRDWARAFKPLLEDAERRGGTDFIAAGTLRVLALATDLAVQRVFLGAAGSTHPELFAPEAMEVVALSRKIVSNRSFKKTFVFDCGIVPTLFVVVTNCWKRSLREEAIEVLESCGERMEVTWNAAAVAQIGRQILQAEDAMAGLA</sequence>
<dbReference type="Pfam" id="PF11951">
    <property type="entry name" value="Fungal_trans_2"/>
    <property type="match status" value="1"/>
</dbReference>
<dbReference type="Proteomes" id="UP000184330">
    <property type="component" value="Unassembled WGS sequence"/>
</dbReference>
<dbReference type="EMBL" id="FJOG01000005">
    <property type="protein sequence ID" value="CZR54913.1"/>
    <property type="molecule type" value="Genomic_DNA"/>
</dbReference>
<dbReference type="SMART" id="SM00066">
    <property type="entry name" value="GAL4"/>
    <property type="match status" value="1"/>
</dbReference>
<dbReference type="GO" id="GO:0008270">
    <property type="term" value="F:zinc ion binding"/>
    <property type="evidence" value="ECO:0007669"/>
    <property type="project" value="InterPro"/>
</dbReference>
<dbReference type="PROSITE" id="PS50048">
    <property type="entry name" value="ZN2_CY6_FUNGAL_2"/>
    <property type="match status" value="1"/>
</dbReference>
<keyword evidence="10" id="KW-1185">Reference proteome</keyword>
<proteinExistence type="predicted"/>
<dbReference type="OrthoDB" id="39175at2759"/>
<accession>A0A1L7WQ65</accession>
<evidence type="ECO:0000313" key="10">
    <source>
        <dbReference type="Proteomes" id="UP000184330"/>
    </source>
</evidence>
<evidence type="ECO:0000256" key="7">
    <source>
        <dbReference type="SAM" id="MobiDB-lite"/>
    </source>
</evidence>
<reference evidence="9 10" key="1">
    <citation type="submission" date="2016-03" db="EMBL/GenBank/DDBJ databases">
        <authorList>
            <person name="Ploux O."/>
        </authorList>
    </citation>
    <scope>NUCLEOTIDE SEQUENCE [LARGE SCALE GENOMIC DNA]</scope>
    <source>
        <strain evidence="9 10">UAMH 11012</strain>
    </source>
</reference>
<organism evidence="9 10">
    <name type="scientific">Phialocephala subalpina</name>
    <dbReference type="NCBI Taxonomy" id="576137"/>
    <lineage>
        <taxon>Eukaryota</taxon>
        <taxon>Fungi</taxon>
        <taxon>Dikarya</taxon>
        <taxon>Ascomycota</taxon>
        <taxon>Pezizomycotina</taxon>
        <taxon>Leotiomycetes</taxon>
        <taxon>Helotiales</taxon>
        <taxon>Mollisiaceae</taxon>
        <taxon>Phialocephala</taxon>
        <taxon>Phialocephala fortinii species complex</taxon>
    </lineage>
</organism>
<keyword evidence="4" id="KW-0238">DNA-binding</keyword>
<dbReference type="InterPro" id="IPR036864">
    <property type="entry name" value="Zn2-C6_fun-type_DNA-bd_sf"/>
</dbReference>
<evidence type="ECO:0000256" key="3">
    <source>
        <dbReference type="ARBA" id="ARBA00023015"/>
    </source>
</evidence>
<dbReference type="GO" id="GO:0000981">
    <property type="term" value="F:DNA-binding transcription factor activity, RNA polymerase II-specific"/>
    <property type="evidence" value="ECO:0007669"/>
    <property type="project" value="InterPro"/>
</dbReference>
<keyword evidence="1" id="KW-0479">Metal-binding</keyword>
<evidence type="ECO:0000256" key="4">
    <source>
        <dbReference type="ARBA" id="ARBA00023125"/>
    </source>
</evidence>
<feature type="region of interest" description="Disordered" evidence="7">
    <location>
        <begin position="1"/>
        <end position="53"/>
    </location>
</feature>
<evidence type="ECO:0000256" key="2">
    <source>
        <dbReference type="ARBA" id="ARBA00022833"/>
    </source>
</evidence>
<name>A0A1L7WQ65_9HELO</name>
<dbReference type="PANTHER" id="PTHR36206:SF4">
    <property type="entry name" value="HYPOTHETICAL CONSERVED PROTEIN (EUROFUNG)-RELATED"/>
    <property type="match status" value="1"/>
</dbReference>
<dbReference type="SUPFAM" id="SSF57701">
    <property type="entry name" value="Zn2/Cys6 DNA-binding domain"/>
    <property type="match status" value="1"/>
</dbReference>
<dbReference type="InterPro" id="IPR021858">
    <property type="entry name" value="Fun_TF"/>
</dbReference>
<feature type="compositionally biased region" description="Basic and acidic residues" evidence="7">
    <location>
        <begin position="33"/>
        <end position="53"/>
    </location>
</feature>
<keyword evidence="3" id="KW-0805">Transcription regulation</keyword>
<evidence type="ECO:0000256" key="1">
    <source>
        <dbReference type="ARBA" id="ARBA00022723"/>
    </source>
</evidence>
<dbReference type="AlphaFoldDB" id="A0A1L7WQ65"/>
<feature type="domain" description="Zn(2)-C6 fungal-type" evidence="8">
    <location>
        <begin position="65"/>
        <end position="93"/>
    </location>
</feature>
<protein>
    <recommendedName>
        <fullName evidence="8">Zn(2)-C6 fungal-type domain-containing protein</fullName>
    </recommendedName>
</protein>
<evidence type="ECO:0000256" key="5">
    <source>
        <dbReference type="ARBA" id="ARBA00023163"/>
    </source>
</evidence>
<evidence type="ECO:0000313" key="9">
    <source>
        <dbReference type="EMBL" id="CZR54913.1"/>
    </source>
</evidence>
<dbReference type="InterPro" id="IPR052360">
    <property type="entry name" value="Transcr_Regulatory_Proteins"/>
</dbReference>
<evidence type="ECO:0000259" key="8">
    <source>
        <dbReference type="PROSITE" id="PS50048"/>
    </source>
</evidence>
<feature type="compositionally biased region" description="Polar residues" evidence="7">
    <location>
        <begin position="1"/>
        <end position="19"/>
    </location>
</feature>
<keyword evidence="2" id="KW-0862">Zinc</keyword>